<accession>Q3JPP3</accession>
<evidence type="ECO:0000313" key="3">
    <source>
        <dbReference type="Proteomes" id="UP000002700"/>
    </source>
</evidence>
<organism evidence="2 3">
    <name type="scientific">Burkholderia pseudomallei (strain 1710b)</name>
    <dbReference type="NCBI Taxonomy" id="320372"/>
    <lineage>
        <taxon>Bacteria</taxon>
        <taxon>Pseudomonadati</taxon>
        <taxon>Pseudomonadota</taxon>
        <taxon>Betaproteobacteria</taxon>
        <taxon>Burkholderiales</taxon>
        <taxon>Burkholderiaceae</taxon>
        <taxon>Burkholderia</taxon>
        <taxon>pseudomallei group</taxon>
    </lineage>
</organism>
<feature type="compositionally biased region" description="Basic and acidic residues" evidence="1">
    <location>
        <begin position="70"/>
        <end position="91"/>
    </location>
</feature>
<dbReference type="EnsemblBacteria" id="ABA50328">
    <property type="protein sequence ID" value="ABA50328"/>
    <property type="gene ID" value="BURPS1710b_3088"/>
</dbReference>
<reference evidence="2 3" key="1">
    <citation type="submission" date="2005-09" db="EMBL/GenBank/DDBJ databases">
        <authorList>
            <person name="Woods D.E."/>
            <person name="Nierman W.C."/>
        </authorList>
    </citation>
    <scope>NUCLEOTIDE SEQUENCE [LARGE SCALE GENOMIC DNA]</scope>
    <source>
        <strain evidence="2 3">1710b</strain>
    </source>
</reference>
<feature type="compositionally biased region" description="Basic and acidic residues" evidence="1">
    <location>
        <begin position="207"/>
        <end position="217"/>
    </location>
</feature>
<protein>
    <submittedName>
        <fullName evidence="2">Uncharacterized protein</fullName>
    </submittedName>
</protein>
<feature type="region of interest" description="Disordered" evidence="1">
    <location>
        <begin position="207"/>
        <end position="229"/>
    </location>
</feature>
<sequence>MISPGPVSSAKRAFVPPTSANRRGPSACWLAAAALVCAPVDIELRPLVVGQLRNRVLLRRGRGRLEHRALAASRDQQEHAPDALERAERQAHPRMRRRARVDADEALGRRDRVVPFGRVREDRRGVAVLAHAEHGDVGQRVRGALVERGDLRVERLAQVDERREARVRGRVAQQRLAHELRVARVVGVGHPAVVDERHVDPRPVERGARQRLQERPRARAARHRERRARALRERGRERFADRLRERFGLRARGFESVNLDHFSSRLPLLNGLNCVGTSGGARTAAARRIASVFFFEPAGAVLREHRARRGRAPGAGRVRLRRLRRARPFVQDRLDPAPCGFLFVAPDEEREAAVDHVEQQALVRLHLAFLEELVEREVEVHACQVHPFARLLREAVQADRFVRLQPDHETVRARAQRGGAERRVRHRPEVDDDLRDAVGEALAGAQEERHAGPAPVLDLDLQRDERLGLAVRLHAGLGRVRGHLRALDHARVVLAAHRDLADVARIDGLQRAQHAQLLVAHRIGIHRVRRLHRDDRQQLQQVVLHHVAQRAGIVVEIAARLDAEFLGDRDLDALHPFAAPQRLEERVAEAQREQVLHRLLAEVVIDPVDLVFGEDLAHRVVDRVRRAQVVAERLLEHDARAFVQAHRGERLADRHEQRRARRQVEHADAREPADRVAQQRVIFRAAEVELHVDDALEKAPPDRFVERAARRLRRVRLHVLLDPLQVAFAVRRVAGHGDDPAGFRQHVRAMRFEERGEDLAHRQIAGAAEENEGEARIGMHVSPPFGDARDAGRSAIKIFLTLNCSLTTIRRKG</sequence>
<evidence type="ECO:0000256" key="1">
    <source>
        <dbReference type="SAM" id="MobiDB-lite"/>
    </source>
</evidence>
<dbReference type="HOGENOM" id="CLU_347060_0_0_4"/>
<dbReference type="EMBL" id="CP000124">
    <property type="protein sequence ID" value="ABA50328.1"/>
    <property type="molecule type" value="Genomic_DNA"/>
</dbReference>
<name>Q3JPP3_BURP1</name>
<feature type="compositionally biased region" description="Basic residues" evidence="1">
    <location>
        <begin position="218"/>
        <end position="227"/>
    </location>
</feature>
<feature type="region of interest" description="Disordered" evidence="1">
    <location>
        <begin position="70"/>
        <end position="100"/>
    </location>
</feature>
<gene>
    <name evidence="2" type="ordered locus">BURPS1710b_3088</name>
</gene>
<dbReference type="KEGG" id="bpm:BURPS1710b_3088"/>
<evidence type="ECO:0000313" key="2">
    <source>
        <dbReference type="EMBL" id="ABA50328.1"/>
    </source>
</evidence>
<proteinExistence type="predicted"/>
<feature type="region of interest" description="Disordered" evidence="1">
    <location>
        <begin position="1"/>
        <end position="22"/>
    </location>
</feature>
<dbReference type="Proteomes" id="UP000002700">
    <property type="component" value="Chromosome I"/>
</dbReference>
<dbReference type="AlphaFoldDB" id="Q3JPP3"/>